<dbReference type="PANTHER" id="PTHR46797:SF1">
    <property type="entry name" value="METHYLPHOSPHONATE SYNTHASE"/>
    <property type="match status" value="1"/>
</dbReference>
<feature type="domain" description="HTH cro/C1-type" evidence="2">
    <location>
        <begin position="18"/>
        <end position="74"/>
    </location>
</feature>
<proteinExistence type="predicted"/>
<dbReference type="Pfam" id="PF01381">
    <property type="entry name" value="HTH_3"/>
    <property type="match status" value="1"/>
</dbReference>
<comment type="caution">
    <text evidence="3">The sequence shown here is derived from an EMBL/GenBank/DDBJ whole genome shotgun (WGS) entry which is preliminary data.</text>
</comment>
<dbReference type="EMBL" id="BAABEY010000011">
    <property type="protein sequence ID" value="GAA4435068.1"/>
    <property type="molecule type" value="Genomic_DNA"/>
</dbReference>
<evidence type="ECO:0000259" key="2">
    <source>
        <dbReference type="PROSITE" id="PS50943"/>
    </source>
</evidence>
<dbReference type="PANTHER" id="PTHR46797">
    <property type="entry name" value="HTH-TYPE TRANSCRIPTIONAL REGULATOR"/>
    <property type="match status" value="1"/>
</dbReference>
<evidence type="ECO:0000313" key="4">
    <source>
        <dbReference type="Proteomes" id="UP001501508"/>
    </source>
</evidence>
<sequence length="80" mass="9242">MSDVVKSADIEWYVIQRVKELREKKGFSQEAFADRLGCSSGYIGQVESKKFRAKYNLKRLNEIARVLDCSPKDFLPEDPL</sequence>
<evidence type="ECO:0000313" key="3">
    <source>
        <dbReference type="EMBL" id="GAA4435068.1"/>
    </source>
</evidence>
<keyword evidence="1" id="KW-0238">DNA-binding</keyword>
<reference evidence="4" key="1">
    <citation type="journal article" date="2019" name="Int. J. Syst. Evol. Microbiol.">
        <title>The Global Catalogue of Microorganisms (GCM) 10K type strain sequencing project: providing services to taxonomists for standard genome sequencing and annotation.</title>
        <authorList>
            <consortium name="The Broad Institute Genomics Platform"/>
            <consortium name="The Broad Institute Genome Sequencing Center for Infectious Disease"/>
            <person name="Wu L."/>
            <person name="Ma J."/>
        </authorList>
    </citation>
    <scope>NUCLEOTIDE SEQUENCE [LARGE SCALE GENOMIC DNA]</scope>
    <source>
        <strain evidence="4">JCM 31920</strain>
    </source>
</reference>
<evidence type="ECO:0000256" key="1">
    <source>
        <dbReference type="ARBA" id="ARBA00023125"/>
    </source>
</evidence>
<dbReference type="InterPro" id="IPR050807">
    <property type="entry name" value="TransReg_Diox_bact_type"/>
</dbReference>
<dbReference type="Proteomes" id="UP001501508">
    <property type="component" value="Unassembled WGS sequence"/>
</dbReference>
<dbReference type="SUPFAM" id="SSF47413">
    <property type="entry name" value="lambda repressor-like DNA-binding domains"/>
    <property type="match status" value="1"/>
</dbReference>
<organism evidence="3 4">
    <name type="scientific">Ravibacter arvi</name>
    <dbReference type="NCBI Taxonomy" id="2051041"/>
    <lineage>
        <taxon>Bacteria</taxon>
        <taxon>Pseudomonadati</taxon>
        <taxon>Bacteroidota</taxon>
        <taxon>Cytophagia</taxon>
        <taxon>Cytophagales</taxon>
        <taxon>Spirosomataceae</taxon>
        <taxon>Ravibacter</taxon>
    </lineage>
</organism>
<protein>
    <submittedName>
        <fullName evidence="3">Helix-turn-helix transcriptional regulator</fullName>
    </submittedName>
</protein>
<dbReference type="InterPro" id="IPR010982">
    <property type="entry name" value="Lambda_DNA-bd_dom_sf"/>
</dbReference>
<accession>A0ABP8LS46</accession>
<dbReference type="RefSeq" id="WP_345027074.1">
    <property type="nucleotide sequence ID" value="NZ_BAABEY010000011.1"/>
</dbReference>
<dbReference type="CDD" id="cd00093">
    <property type="entry name" value="HTH_XRE"/>
    <property type="match status" value="1"/>
</dbReference>
<keyword evidence="4" id="KW-1185">Reference proteome</keyword>
<dbReference type="InterPro" id="IPR001387">
    <property type="entry name" value="Cro/C1-type_HTH"/>
</dbReference>
<dbReference type="Gene3D" id="1.10.260.40">
    <property type="entry name" value="lambda repressor-like DNA-binding domains"/>
    <property type="match status" value="1"/>
</dbReference>
<dbReference type="PROSITE" id="PS50943">
    <property type="entry name" value="HTH_CROC1"/>
    <property type="match status" value="1"/>
</dbReference>
<dbReference type="SMART" id="SM00530">
    <property type="entry name" value="HTH_XRE"/>
    <property type="match status" value="1"/>
</dbReference>
<gene>
    <name evidence="3" type="ORF">GCM10023091_10910</name>
</gene>
<name>A0ABP8LS46_9BACT</name>